<proteinExistence type="predicted"/>
<organism evidence="2 3">
    <name type="scientific">Schistosoma margrebowiei</name>
    <dbReference type="NCBI Taxonomy" id="48269"/>
    <lineage>
        <taxon>Eukaryota</taxon>
        <taxon>Metazoa</taxon>
        <taxon>Spiralia</taxon>
        <taxon>Lophotrochozoa</taxon>
        <taxon>Platyhelminthes</taxon>
        <taxon>Trematoda</taxon>
        <taxon>Digenea</taxon>
        <taxon>Strigeidida</taxon>
        <taxon>Schistosomatoidea</taxon>
        <taxon>Schistosomatidae</taxon>
        <taxon>Schistosoma</taxon>
    </lineage>
</organism>
<dbReference type="EMBL" id="UZAI01016978">
    <property type="protein sequence ID" value="VDP18868.1"/>
    <property type="molecule type" value="Genomic_DNA"/>
</dbReference>
<gene>
    <name evidence="2" type="ORF">SMRZ_LOCUS15670</name>
</gene>
<dbReference type="STRING" id="48269.A0A183MHZ5"/>
<reference evidence="2 3" key="1">
    <citation type="submission" date="2018-11" db="EMBL/GenBank/DDBJ databases">
        <authorList>
            <consortium name="Pathogen Informatics"/>
        </authorList>
    </citation>
    <scope>NUCLEOTIDE SEQUENCE [LARGE SCALE GENOMIC DNA]</scope>
    <source>
        <strain evidence="2 3">Zambia</strain>
    </source>
</reference>
<feature type="compositionally biased region" description="Acidic residues" evidence="1">
    <location>
        <begin position="70"/>
        <end position="79"/>
    </location>
</feature>
<evidence type="ECO:0000256" key="1">
    <source>
        <dbReference type="SAM" id="MobiDB-lite"/>
    </source>
</evidence>
<feature type="region of interest" description="Disordered" evidence="1">
    <location>
        <begin position="58"/>
        <end position="79"/>
    </location>
</feature>
<dbReference type="Proteomes" id="UP000277204">
    <property type="component" value="Unassembled WGS sequence"/>
</dbReference>
<keyword evidence="3" id="KW-1185">Reference proteome</keyword>
<dbReference type="AlphaFoldDB" id="A0A183MHZ5"/>
<evidence type="ECO:0000313" key="3">
    <source>
        <dbReference type="Proteomes" id="UP000277204"/>
    </source>
</evidence>
<evidence type="ECO:0000313" key="2">
    <source>
        <dbReference type="EMBL" id="VDP18868.1"/>
    </source>
</evidence>
<accession>A0A183MHZ5</accession>
<sequence>MLAYIETENKSSNIMNTVAFNRAHHSTTKVYDESNYWDSLVVLSDMDYLNDSHVFDEISHNNEKNLSNESNDDQEPNVD</sequence>
<name>A0A183MHZ5_9TREM</name>
<protein>
    <submittedName>
        <fullName evidence="2">Uncharacterized protein</fullName>
    </submittedName>
</protein>